<dbReference type="PANTHER" id="PTHR33673">
    <property type="entry name" value="SUPPRESSOR SRP40-LIKE PROTEIN"/>
    <property type="match status" value="1"/>
</dbReference>
<proteinExistence type="predicted"/>
<comment type="caution">
    <text evidence="2">The sequence shown here is derived from an EMBL/GenBank/DDBJ whole genome shotgun (WGS) entry which is preliminary data.</text>
</comment>
<organism evidence="2 3">
    <name type="scientific">Mikania micrantha</name>
    <name type="common">bitter vine</name>
    <dbReference type="NCBI Taxonomy" id="192012"/>
    <lineage>
        <taxon>Eukaryota</taxon>
        <taxon>Viridiplantae</taxon>
        <taxon>Streptophyta</taxon>
        <taxon>Embryophyta</taxon>
        <taxon>Tracheophyta</taxon>
        <taxon>Spermatophyta</taxon>
        <taxon>Magnoliopsida</taxon>
        <taxon>eudicotyledons</taxon>
        <taxon>Gunneridae</taxon>
        <taxon>Pentapetalae</taxon>
        <taxon>asterids</taxon>
        <taxon>campanulids</taxon>
        <taxon>Asterales</taxon>
        <taxon>Asteraceae</taxon>
        <taxon>Asteroideae</taxon>
        <taxon>Heliantheae alliance</taxon>
        <taxon>Eupatorieae</taxon>
        <taxon>Mikania</taxon>
    </lineage>
</organism>
<evidence type="ECO:0000256" key="1">
    <source>
        <dbReference type="SAM" id="MobiDB-lite"/>
    </source>
</evidence>
<feature type="region of interest" description="Disordered" evidence="1">
    <location>
        <begin position="1"/>
        <end position="90"/>
    </location>
</feature>
<dbReference type="PANTHER" id="PTHR33673:SF36">
    <property type="entry name" value="MYB-LIKE PROTEIN Q"/>
    <property type="match status" value="1"/>
</dbReference>
<dbReference type="AlphaFoldDB" id="A0A5N6PSJ7"/>
<protein>
    <submittedName>
        <fullName evidence="2">Uncharacterized protein</fullName>
    </submittedName>
</protein>
<sequence length="364" mass="40094">MDPKPPSGPTSPITSPKHEITVQSSIKVETINSSTSDAISSPVSESICEPTNRSLSLTQSPPIQVMERPEDFDLSNRFSSSSSSEWSSASNESLFSIHINSYTHDQAHLPGISGQSDVGSLKVESLSKLDVQASNLDEPQKVVRWKTQIERLADEGVSSQGHQMESSHLKDHKSSEPNKEANAPSSDEPKKPGLKHQKMDLKKWCCFGSCLACFRSCTCHCCLGDISTTGHGPQMLGQGEPTRVHAPNLTRKRFPVCFNDRVHIKMGNGYLIHVPEWDTGLRSTPKTDISCLFPAIRSGVASTPELGHVLHHDHGVLHPSRLDWKGRKKKRLCLRWGNRYGPARKCPEGKIIGAKLVSWLTPKS</sequence>
<keyword evidence="3" id="KW-1185">Reference proteome</keyword>
<feature type="compositionally biased region" description="Polar residues" evidence="1">
    <location>
        <begin position="21"/>
        <end position="62"/>
    </location>
</feature>
<evidence type="ECO:0000313" key="2">
    <source>
        <dbReference type="EMBL" id="KAD7116529.1"/>
    </source>
</evidence>
<name>A0A5N6PSJ7_9ASTR</name>
<feature type="compositionally biased region" description="Basic and acidic residues" evidence="1">
    <location>
        <begin position="165"/>
        <end position="179"/>
    </location>
</feature>
<gene>
    <name evidence="2" type="ORF">E3N88_03797</name>
</gene>
<accession>A0A5N6PSJ7</accession>
<reference evidence="2 3" key="1">
    <citation type="submission" date="2019-05" db="EMBL/GenBank/DDBJ databases">
        <title>Mikania micrantha, genome provides insights into the molecular mechanism of rapid growth.</title>
        <authorList>
            <person name="Liu B."/>
        </authorList>
    </citation>
    <scope>NUCLEOTIDE SEQUENCE [LARGE SCALE GENOMIC DNA]</scope>
    <source>
        <strain evidence="2">NLD-2019</strain>
        <tissue evidence="2">Leaf</tissue>
    </source>
</reference>
<dbReference type="EMBL" id="SZYD01000002">
    <property type="protein sequence ID" value="KAD7116529.1"/>
    <property type="molecule type" value="Genomic_DNA"/>
</dbReference>
<dbReference type="Proteomes" id="UP000326396">
    <property type="component" value="Linkage Group LG10"/>
</dbReference>
<feature type="compositionally biased region" description="Low complexity" evidence="1">
    <location>
        <begin position="75"/>
        <end position="90"/>
    </location>
</feature>
<feature type="region of interest" description="Disordered" evidence="1">
    <location>
        <begin position="155"/>
        <end position="194"/>
    </location>
</feature>
<dbReference type="OrthoDB" id="1743505at2759"/>
<evidence type="ECO:0000313" key="3">
    <source>
        <dbReference type="Proteomes" id="UP000326396"/>
    </source>
</evidence>